<evidence type="ECO:0000313" key="1">
    <source>
        <dbReference type="EMBL" id="TVU30240.1"/>
    </source>
</evidence>
<dbReference type="AlphaFoldDB" id="A0A5J9V4H3"/>
<protein>
    <submittedName>
        <fullName evidence="1">Uncharacterized protein</fullName>
    </submittedName>
</protein>
<gene>
    <name evidence="1" type="ORF">EJB05_21850</name>
</gene>
<keyword evidence="2" id="KW-1185">Reference proteome</keyword>
<reference evidence="1 2" key="1">
    <citation type="journal article" date="2019" name="Sci. Rep.">
        <title>A high-quality genome of Eragrostis curvula grass provides insights into Poaceae evolution and supports new strategies to enhance forage quality.</title>
        <authorList>
            <person name="Carballo J."/>
            <person name="Santos B.A.C.M."/>
            <person name="Zappacosta D."/>
            <person name="Garbus I."/>
            <person name="Selva J.P."/>
            <person name="Gallo C.A."/>
            <person name="Diaz A."/>
            <person name="Albertini E."/>
            <person name="Caccamo M."/>
            <person name="Echenique V."/>
        </authorList>
    </citation>
    <scope>NUCLEOTIDE SEQUENCE [LARGE SCALE GENOMIC DNA]</scope>
    <source>
        <strain evidence="2">cv. Victoria</strain>
        <tissue evidence="1">Leaf</tissue>
    </source>
</reference>
<accession>A0A5J9V4H3</accession>
<proteinExistence type="predicted"/>
<dbReference type="EMBL" id="RWGY01000011">
    <property type="protein sequence ID" value="TVU30240.1"/>
    <property type="molecule type" value="Genomic_DNA"/>
</dbReference>
<evidence type="ECO:0000313" key="2">
    <source>
        <dbReference type="Proteomes" id="UP000324897"/>
    </source>
</evidence>
<dbReference type="Proteomes" id="UP000324897">
    <property type="component" value="Chromosome 1"/>
</dbReference>
<organism evidence="1 2">
    <name type="scientific">Eragrostis curvula</name>
    <name type="common">weeping love grass</name>
    <dbReference type="NCBI Taxonomy" id="38414"/>
    <lineage>
        <taxon>Eukaryota</taxon>
        <taxon>Viridiplantae</taxon>
        <taxon>Streptophyta</taxon>
        <taxon>Embryophyta</taxon>
        <taxon>Tracheophyta</taxon>
        <taxon>Spermatophyta</taxon>
        <taxon>Magnoliopsida</taxon>
        <taxon>Liliopsida</taxon>
        <taxon>Poales</taxon>
        <taxon>Poaceae</taxon>
        <taxon>PACMAD clade</taxon>
        <taxon>Chloridoideae</taxon>
        <taxon>Eragrostideae</taxon>
        <taxon>Eragrostidinae</taxon>
        <taxon>Eragrostis</taxon>
    </lineage>
</organism>
<name>A0A5J9V4H3_9POAL</name>
<sequence>MTVFAGGFPSPSHASGVNASARTLIDVNAGKVFDVMLPSSRHPALFDGRSFRAGRASGVGTLAVPRSLPSPSGALSSRNAVGNRCTQSDIELLVLLITPGVATCDAG</sequence>
<dbReference type="Gramene" id="TVU30240">
    <property type="protein sequence ID" value="TVU30240"/>
    <property type="gene ID" value="EJB05_21850"/>
</dbReference>
<comment type="caution">
    <text evidence="1">The sequence shown here is derived from an EMBL/GenBank/DDBJ whole genome shotgun (WGS) entry which is preliminary data.</text>
</comment>